<dbReference type="OMA" id="GEGIPTH"/>
<evidence type="ECO:0000256" key="2">
    <source>
        <dbReference type="ARBA" id="ARBA00004556"/>
    </source>
</evidence>
<feature type="transmembrane region" description="Helical" evidence="13">
    <location>
        <begin position="268"/>
        <end position="290"/>
    </location>
</feature>
<feature type="compositionally biased region" description="Pro residues" evidence="12">
    <location>
        <begin position="72"/>
        <end position="84"/>
    </location>
</feature>
<organism evidence="14 15">
    <name type="scientific">Nomascus leucogenys</name>
    <name type="common">Northern white-cheeked gibbon</name>
    <name type="synonym">Hylobates leucogenys</name>
    <dbReference type="NCBI Taxonomy" id="61853"/>
    <lineage>
        <taxon>Eukaryota</taxon>
        <taxon>Metazoa</taxon>
        <taxon>Chordata</taxon>
        <taxon>Craniata</taxon>
        <taxon>Vertebrata</taxon>
        <taxon>Euteleostomi</taxon>
        <taxon>Mammalia</taxon>
        <taxon>Eutheria</taxon>
        <taxon>Euarchontoglires</taxon>
        <taxon>Primates</taxon>
        <taxon>Haplorrhini</taxon>
        <taxon>Catarrhini</taxon>
        <taxon>Hylobatidae</taxon>
        <taxon>Nomascus</taxon>
    </lineage>
</organism>
<dbReference type="EMBL" id="ADFV01105039">
    <property type="status" value="NOT_ANNOTATED_CDS"/>
    <property type="molecule type" value="Genomic_DNA"/>
</dbReference>
<keyword evidence="7 13" id="KW-0472">Membrane</keyword>
<dbReference type="InterPro" id="IPR019317">
    <property type="entry name" value="BRI3"/>
</dbReference>
<evidence type="ECO:0000256" key="13">
    <source>
        <dbReference type="SAM" id="Phobius"/>
    </source>
</evidence>
<keyword evidence="6 13" id="KW-1133">Transmembrane helix</keyword>
<protein>
    <recommendedName>
        <fullName evidence="9">Membrane protein BRI3</fullName>
    </recommendedName>
    <alternativeName>
        <fullName evidence="10">Brain protein I3</fullName>
    </alternativeName>
</protein>
<dbReference type="EMBL" id="ADFV01105043">
    <property type="status" value="NOT_ANNOTATED_CDS"/>
    <property type="molecule type" value="Genomic_DNA"/>
</dbReference>
<dbReference type="Proteomes" id="UP000001073">
    <property type="component" value="Chromosome 17"/>
</dbReference>
<evidence type="ECO:0000313" key="14">
    <source>
        <dbReference type="Ensembl" id="ENSNLEP00000025045.1"/>
    </source>
</evidence>
<sequence>MEENLPNQQPRIHQEFLQDEFELNLQSFHEEGQGTGAAPSRCAGERTSAVPPSSLPASKQPGGGGEGGVPSPSSPQPFRRPWPPLQLGRRAALTWARAGRGGVAVVGPRRPGGADRPSRGPDKRVGRKRHQAPCPLASLSRTLRPGTCDWLRCVASALASRSRARPLPGSRQVRSPESAEGSSRVLSGGATPACGPPGRPSGSGLQEQRGRCGHPLQARRRGGGEGIPTHHPRVYDFRSRTVTRYPANSIVVVGGCPVCRVGVLEDCFTFLGIFLAIILFPFGFICCFALRKRRCPNCGATFA</sequence>
<dbReference type="AlphaFoldDB" id="A0A2I3FUE5"/>
<reference evidence="14 15" key="1">
    <citation type="submission" date="2012-10" db="EMBL/GenBank/DDBJ databases">
        <authorList>
            <consortium name="Gibbon Genome Sequencing Consortium"/>
        </authorList>
    </citation>
    <scope>NUCLEOTIDE SEQUENCE [LARGE SCALE GENOMIC DNA]</scope>
</reference>
<feature type="region of interest" description="Disordered" evidence="12">
    <location>
        <begin position="102"/>
        <end position="133"/>
    </location>
</feature>
<dbReference type="EMBL" id="ADFV01105042">
    <property type="status" value="NOT_ANNOTATED_CDS"/>
    <property type="molecule type" value="Genomic_DNA"/>
</dbReference>
<gene>
    <name evidence="14" type="primary">BRI3</name>
</gene>
<dbReference type="Pfam" id="PF10164">
    <property type="entry name" value="BRI3"/>
    <property type="match status" value="1"/>
</dbReference>
<evidence type="ECO:0000256" key="12">
    <source>
        <dbReference type="SAM" id="MobiDB-lite"/>
    </source>
</evidence>
<dbReference type="EMBL" id="ADFV01105040">
    <property type="status" value="NOT_ANNOTATED_CDS"/>
    <property type="molecule type" value="Genomic_DNA"/>
</dbReference>
<proteinExistence type="inferred from homology"/>
<evidence type="ECO:0000256" key="3">
    <source>
        <dbReference type="ARBA" id="ARBA00008090"/>
    </source>
</evidence>
<keyword evidence="5 13" id="KW-0812">Transmembrane</keyword>
<dbReference type="EMBL" id="ADFV01105041">
    <property type="status" value="NOT_ANNOTATED_CDS"/>
    <property type="molecule type" value="Genomic_DNA"/>
</dbReference>
<evidence type="ECO:0000256" key="11">
    <source>
        <dbReference type="ARBA" id="ARBA00046593"/>
    </source>
</evidence>
<dbReference type="Ensembl" id="ENSNLET00000059276.1">
    <property type="protein sequence ID" value="ENSNLEP00000025045.1"/>
    <property type="gene ID" value="ENSNLEG00000035321.1"/>
</dbReference>
<comment type="similarity">
    <text evidence="3">Belongs to the BRI3 family.</text>
</comment>
<reference evidence="14" key="2">
    <citation type="submission" date="2025-08" db="UniProtKB">
        <authorList>
            <consortium name="Ensembl"/>
        </authorList>
    </citation>
    <scope>IDENTIFICATION</scope>
</reference>
<reference evidence="14" key="3">
    <citation type="submission" date="2025-09" db="UniProtKB">
        <authorList>
            <consortium name="Ensembl"/>
        </authorList>
    </citation>
    <scope>IDENTIFICATION</scope>
</reference>
<dbReference type="EMBL" id="ADFV01105038">
    <property type="status" value="NOT_ANNOTATED_CDS"/>
    <property type="molecule type" value="Genomic_DNA"/>
</dbReference>
<comment type="subcellular location">
    <subcellularLocation>
        <location evidence="2">Cytoplasm</location>
        <location evidence="2">Perinuclear region</location>
    </subcellularLocation>
    <subcellularLocation>
        <location evidence="1">Lysosome membrane</location>
        <topology evidence="1">Multi-pass membrane protein</topology>
    </subcellularLocation>
</comment>
<dbReference type="GO" id="GO:0048471">
    <property type="term" value="C:perinuclear region of cytoplasm"/>
    <property type="evidence" value="ECO:0007669"/>
    <property type="project" value="UniProtKB-SubCell"/>
</dbReference>
<evidence type="ECO:0000256" key="4">
    <source>
        <dbReference type="ARBA" id="ARBA00022490"/>
    </source>
</evidence>
<evidence type="ECO:0000256" key="1">
    <source>
        <dbReference type="ARBA" id="ARBA00004155"/>
    </source>
</evidence>
<evidence type="ECO:0000256" key="8">
    <source>
        <dbReference type="ARBA" id="ARBA00023228"/>
    </source>
</evidence>
<evidence type="ECO:0000256" key="7">
    <source>
        <dbReference type="ARBA" id="ARBA00023136"/>
    </source>
</evidence>
<dbReference type="PANTHER" id="PTHR13551">
    <property type="entry name" value="BRAIN PROTEIN I3"/>
    <property type="match status" value="1"/>
</dbReference>
<evidence type="ECO:0000256" key="5">
    <source>
        <dbReference type="ARBA" id="ARBA00022692"/>
    </source>
</evidence>
<evidence type="ECO:0000313" key="15">
    <source>
        <dbReference type="Proteomes" id="UP000001073"/>
    </source>
</evidence>
<dbReference type="EMBL" id="ADFV01105044">
    <property type="status" value="NOT_ANNOTATED_CDS"/>
    <property type="molecule type" value="Genomic_DNA"/>
</dbReference>
<evidence type="ECO:0000256" key="6">
    <source>
        <dbReference type="ARBA" id="ARBA00022989"/>
    </source>
</evidence>
<name>A0A2I3FUE5_NOMLE</name>
<evidence type="ECO:0000256" key="10">
    <source>
        <dbReference type="ARBA" id="ARBA00035449"/>
    </source>
</evidence>
<keyword evidence="8" id="KW-0458">Lysosome</keyword>
<accession>A0A2I3FUE5</accession>
<feature type="compositionally biased region" description="Basic and acidic residues" evidence="12">
    <location>
        <begin position="112"/>
        <end position="124"/>
    </location>
</feature>
<dbReference type="GeneTree" id="ENSGT00510000048486"/>
<comment type="subunit">
    <text evidence="11">Interacts with BRI3BP. Interacts with MGAT1 and IFITM3.</text>
</comment>
<dbReference type="EMBL" id="ADFV01105046">
    <property type="status" value="NOT_ANNOTATED_CDS"/>
    <property type="molecule type" value="Genomic_DNA"/>
</dbReference>
<dbReference type="PANTHER" id="PTHR13551:SF1">
    <property type="entry name" value="MEMBRANE PROTEIN BRI3"/>
    <property type="match status" value="1"/>
</dbReference>
<dbReference type="GO" id="GO:0005765">
    <property type="term" value="C:lysosomal membrane"/>
    <property type="evidence" value="ECO:0007669"/>
    <property type="project" value="UniProtKB-SubCell"/>
</dbReference>
<dbReference type="EMBL" id="ADFV01105047">
    <property type="status" value="NOT_ANNOTATED_CDS"/>
    <property type="molecule type" value="Genomic_DNA"/>
</dbReference>
<feature type="region of interest" description="Disordered" evidence="12">
    <location>
        <begin position="161"/>
        <end position="230"/>
    </location>
</feature>
<feature type="region of interest" description="Disordered" evidence="12">
    <location>
        <begin position="25"/>
        <end position="84"/>
    </location>
</feature>
<dbReference type="InParanoid" id="A0A2I3FUE5"/>
<keyword evidence="15" id="KW-1185">Reference proteome</keyword>
<feature type="compositionally biased region" description="Polar residues" evidence="12">
    <location>
        <begin position="172"/>
        <end position="185"/>
    </location>
</feature>
<keyword evidence="4" id="KW-0963">Cytoplasm</keyword>
<dbReference type="EMBL" id="ADFV01105045">
    <property type="status" value="NOT_ANNOTATED_CDS"/>
    <property type="molecule type" value="Genomic_DNA"/>
</dbReference>
<evidence type="ECO:0000256" key="9">
    <source>
        <dbReference type="ARBA" id="ARBA00035284"/>
    </source>
</evidence>